<dbReference type="EMBL" id="MHMY01000008">
    <property type="protein sequence ID" value="OGZ35690.1"/>
    <property type="molecule type" value="Genomic_DNA"/>
</dbReference>
<evidence type="ECO:0000313" key="2">
    <source>
        <dbReference type="EMBL" id="OGZ35690.1"/>
    </source>
</evidence>
<evidence type="ECO:0000313" key="3">
    <source>
        <dbReference type="Proteomes" id="UP000176974"/>
    </source>
</evidence>
<name>A0A1G2FDF5_9BACT</name>
<dbReference type="Proteomes" id="UP000176974">
    <property type="component" value="Unassembled WGS sequence"/>
</dbReference>
<keyword evidence="1" id="KW-1133">Transmembrane helix</keyword>
<protein>
    <submittedName>
        <fullName evidence="2">Uncharacterized protein</fullName>
    </submittedName>
</protein>
<feature type="transmembrane region" description="Helical" evidence="1">
    <location>
        <begin position="24"/>
        <end position="47"/>
    </location>
</feature>
<reference evidence="2 3" key="1">
    <citation type="journal article" date="2016" name="Nat. Commun.">
        <title>Thousands of microbial genomes shed light on interconnected biogeochemical processes in an aquifer system.</title>
        <authorList>
            <person name="Anantharaman K."/>
            <person name="Brown C.T."/>
            <person name="Hug L.A."/>
            <person name="Sharon I."/>
            <person name="Castelle C.J."/>
            <person name="Probst A.J."/>
            <person name="Thomas B.C."/>
            <person name="Singh A."/>
            <person name="Wilkins M.J."/>
            <person name="Karaoz U."/>
            <person name="Brodie E.L."/>
            <person name="Williams K.H."/>
            <person name="Hubbard S.S."/>
            <person name="Banfield J.F."/>
        </authorList>
    </citation>
    <scope>NUCLEOTIDE SEQUENCE [LARGE SCALE GENOMIC DNA]</scope>
</reference>
<evidence type="ECO:0000256" key="1">
    <source>
        <dbReference type="SAM" id="Phobius"/>
    </source>
</evidence>
<proteinExistence type="predicted"/>
<gene>
    <name evidence="2" type="ORF">A2815_02970</name>
</gene>
<sequence length="179" mass="20173">MNTNINLLLPKDDESLKIKKKTRIFNIIAIIFVFAIGTMSLVIFLLIQAADSPSLKEEQIDVLRKLSQFQDRQIKLLTANNRIENIYEILKTRKKLPQAANVLLERIPDNLSIGNLEIDSKAISMTAQSASLFSIGELINNLTDMVKKKEIINSLTLNSLIFNEDKNTYAVTIQADLAL</sequence>
<organism evidence="2 3">
    <name type="scientific">Candidatus Portnoybacteria bacterium RIFCSPHIGHO2_01_FULL_40_12b</name>
    <dbReference type="NCBI Taxonomy" id="1801994"/>
    <lineage>
        <taxon>Bacteria</taxon>
        <taxon>Candidatus Portnoyibacteriota</taxon>
    </lineage>
</organism>
<dbReference type="AlphaFoldDB" id="A0A1G2FDF5"/>
<accession>A0A1G2FDF5</accession>
<comment type="caution">
    <text evidence="2">The sequence shown here is derived from an EMBL/GenBank/DDBJ whole genome shotgun (WGS) entry which is preliminary data.</text>
</comment>
<keyword evidence="1" id="KW-0472">Membrane</keyword>
<keyword evidence="1" id="KW-0812">Transmembrane</keyword>